<dbReference type="PANTHER" id="PTHR43187">
    <property type="entry name" value="GLUTAMINE AMIDOTRANSFERASE DUG3-RELATED"/>
    <property type="match status" value="1"/>
</dbReference>
<dbReference type="InterPro" id="IPR026869">
    <property type="entry name" value="EgtC-like"/>
</dbReference>
<dbReference type="InterPro" id="IPR029055">
    <property type="entry name" value="Ntn_hydrolases_N"/>
</dbReference>
<evidence type="ECO:0000313" key="2">
    <source>
        <dbReference type="Proteomes" id="UP000029558"/>
    </source>
</evidence>
<dbReference type="PROSITE" id="PS51278">
    <property type="entry name" value="GATASE_TYPE_2"/>
    <property type="match status" value="1"/>
</dbReference>
<dbReference type="Gene3D" id="3.60.20.10">
    <property type="entry name" value="Glutamine Phosphoribosylpyrophosphate, subunit 1, domain 1"/>
    <property type="match status" value="1"/>
</dbReference>
<reference evidence="1 2" key="1">
    <citation type="journal article" date="2014" name="Genome Announc.">
        <title>Comparative Genome Analysis of Two Isolates of the Fish Pathogen Piscirickettsia salmonis from Different Hosts Reveals Major Differences in Virulence-Associated Secretion Systems.</title>
        <authorList>
            <person name="Bohle H."/>
            <person name="Henriquez P."/>
            <person name="Grothusen H."/>
            <person name="Navas E."/>
            <person name="Sandoval A."/>
            <person name="Bustamante F."/>
            <person name="Bustos P."/>
            <person name="Mancilla M."/>
        </authorList>
    </citation>
    <scope>NUCLEOTIDE SEQUENCE [LARGE SCALE GENOMIC DNA]</scope>
    <source>
        <strain evidence="2">B1-32597</strain>
    </source>
</reference>
<dbReference type="PANTHER" id="PTHR43187:SF1">
    <property type="entry name" value="GLUTAMINE AMIDOTRANSFERASE DUG3-RELATED"/>
    <property type="match status" value="1"/>
</dbReference>
<dbReference type="AlphaFoldDB" id="A0A1L6TD67"/>
<dbReference type="Proteomes" id="UP000029558">
    <property type="component" value="Chromosome"/>
</dbReference>
<name>A0A1L6TD67_PISSA</name>
<dbReference type="Pfam" id="PF13230">
    <property type="entry name" value="GATase_4"/>
    <property type="match status" value="1"/>
</dbReference>
<dbReference type="InterPro" id="IPR052373">
    <property type="entry name" value="Gamma-glu_amide_hydrolase"/>
</dbReference>
<dbReference type="RefSeq" id="WP_027243113.1">
    <property type="nucleotide sequence ID" value="NZ_CP012508.1"/>
</dbReference>
<keyword evidence="1" id="KW-0315">Glutamine amidotransferase</keyword>
<protein>
    <submittedName>
        <fullName evidence="1">Glutamine amidotransferase class-II domain protein</fullName>
    </submittedName>
</protein>
<dbReference type="OrthoDB" id="9804310at2"/>
<dbReference type="InterPro" id="IPR017932">
    <property type="entry name" value="GATase_2_dom"/>
</dbReference>
<gene>
    <name evidence="1" type="ORF">KU39_2180</name>
</gene>
<accession>A0A1L6TD67</accession>
<sequence length="275" mass="31000">MCRWLAYQGPEIYLDTLIAKPINSLINQSISSGGTITTHGDGFGIGWYSQHKQPGLYRDLYPAWNDTNLQEIAHHISSPLFFSHVRASTGNASASRQNSHPFRYQNWLFMHNGDIGGFPIIRKDLESLINNDYYMHKEGNTDSEALFYLMLSNGLASNPIAAIQTSINQLHSLLKQHSVHLPARMTICITDGATLYALRHSNDQQSPTLFYRSGESVYVDELGICQFIQGKGATLILSEPLDDQEHWISIEEDSLLTIHQGDIQRIPFSLLPRLE</sequence>
<dbReference type="EMBL" id="CP012508">
    <property type="protein sequence ID" value="ALB23360.1"/>
    <property type="molecule type" value="Genomic_DNA"/>
</dbReference>
<dbReference type="CDD" id="cd01908">
    <property type="entry name" value="YafJ"/>
    <property type="match status" value="1"/>
</dbReference>
<evidence type="ECO:0000313" key="1">
    <source>
        <dbReference type="EMBL" id="ALB23360.1"/>
    </source>
</evidence>
<dbReference type="SUPFAM" id="SSF56235">
    <property type="entry name" value="N-terminal nucleophile aminohydrolases (Ntn hydrolases)"/>
    <property type="match status" value="1"/>
</dbReference>
<proteinExistence type="predicted"/>
<organism evidence="1 2">
    <name type="scientific">Piscirickettsia salmonis</name>
    <dbReference type="NCBI Taxonomy" id="1238"/>
    <lineage>
        <taxon>Bacteria</taxon>
        <taxon>Pseudomonadati</taxon>
        <taxon>Pseudomonadota</taxon>
        <taxon>Gammaproteobacteria</taxon>
        <taxon>Thiotrichales</taxon>
        <taxon>Piscirickettsiaceae</taxon>
        <taxon>Piscirickettsia</taxon>
    </lineage>
</organism>